<sequence length="162" mass="17071">MLRATSIIRAASASASSAVARGSAGAAAPLRTKLSTEITGLDVHPTPLSALKETYTSTLNLLSTLPPNSVYAQATKALTEHRLNVLQSVQSGGATEEAIAAFEQQVDAGQAEEVLVQAQDELALTTKMIEWQAHEPLENPPPAGQWEYTSISQEIGEGGHHT</sequence>
<proteinExistence type="inferred from homology"/>
<reference evidence="9 10" key="1">
    <citation type="journal article" date="2018" name="Mol. Biol. Evol.">
        <title>Broad Genomic Sampling Reveals a Smut Pathogenic Ancestry of the Fungal Clade Ustilaginomycotina.</title>
        <authorList>
            <person name="Kijpornyongpan T."/>
            <person name="Mondo S.J."/>
            <person name="Barry K."/>
            <person name="Sandor L."/>
            <person name="Lee J."/>
            <person name="Lipzen A."/>
            <person name="Pangilinan J."/>
            <person name="LaButti K."/>
            <person name="Hainaut M."/>
            <person name="Henrissat B."/>
            <person name="Grigoriev I.V."/>
            <person name="Spatafora J.W."/>
            <person name="Aime M.C."/>
        </authorList>
    </citation>
    <scope>NUCLEOTIDE SEQUENCE [LARGE SCALE GENOMIC DNA]</scope>
    <source>
        <strain evidence="9 10">MCA 4658</strain>
    </source>
</reference>
<accession>A0A316W6M4</accession>
<dbReference type="InParanoid" id="A0A316W6M4"/>
<keyword evidence="6" id="KW-0249">Electron transport</keyword>
<evidence type="ECO:0000313" key="9">
    <source>
        <dbReference type="EMBL" id="PWN43295.1"/>
    </source>
</evidence>
<dbReference type="GO" id="GO:0022904">
    <property type="term" value="P:respiratory electron transport chain"/>
    <property type="evidence" value="ECO:0007669"/>
    <property type="project" value="InterPro"/>
</dbReference>
<keyword evidence="7" id="KW-0496">Mitochondrion</keyword>
<dbReference type="InterPro" id="IPR006806">
    <property type="entry name" value="NDUFA5"/>
</dbReference>
<dbReference type="OrthoDB" id="286811at2759"/>
<keyword evidence="3" id="KW-0813">Transport</keyword>
<gene>
    <name evidence="9" type="ORF">IE81DRAFT_322592</name>
</gene>
<evidence type="ECO:0000256" key="4">
    <source>
        <dbReference type="ARBA" id="ARBA00022660"/>
    </source>
</evidence>
<evidence type="ECO:0000313" key="10">
    <source>
        <dbReference type="Proteomes" id="UP000245783"/>
    </source>
</evidence>
<protein>
    <recommendedName>
        <fullName evidence="11">NADH2 dehydrogenase</fullName>
    </recommendedName>
</protein>
<keyword evidence="4" id="KW-0679">Respiratory chain</keyword>
<comment type="similarity">
    <text evidence="2">Belongs to the complex I NDUFA5 subunit family.</text>
</comment>
<dbReference type="STRING" id="1522189.A0A316W6M4"/>
<evidence type="ECO:0000256" key="7">
    <source>
        <dbReference type="ARBA" id="ARBA00023128"/>
    </source>
</evidence>
<evidence type="ECO:0000256" key="3">
    <source>
        <dbReference type="ARBA" id="ARBA00022448"/>
    </source>
</evidence>
<evidence type="ECO:0000256" key="1">
    <source>
        <dbReference type="ARBA" id="ARBA00004443"/>
    </source>
</evidence>
<dbReference type="AlphaFoldDB" id="A0A316W6M4"/>
<organism evidence="9 10">
    <name type="scientific">Ceraceosorus guamensis</name>
    <dbReference type="NCBI Taxonomy" id="1522189"/>
    <lineage>
        <taxon>Eukaryota</taxon>
        <taxon>Fungi</taxon>
        <taxon>Dikarya</taxon>
        <taxon>Basidiomycota</taxon>
        <taxon>Ustilaginomycotina</taxon>
        <taxon>Exobasidiomycetes</taxon>
        <taxon>Ceraceosorales</taxon>
        <taxon>Ceraceosoraceae</taxon>
        <taxon>Ceraceosorus</taxon>
    </lineage>
</organism>
<keyword evidence="5" id="KW-0999">Mitochondrion inner membrane</keyword>
<evidence type="ECO:0008006" key="11">
    <source>
        <dbReference type="Google" id="ProtNLM"/>
    </source>
</evidence>
<dbReference type="Pfam" id="PF04716">
    <property type="entry name" value="ETC_C1_NDUFA5"/>
    <property type="match status" value="1"/>
</dbReference>
<evidence type="ECO:0000256" key="2">
    <source>
        <dbReference type="ARBA" id="ARBA00010261"/>
    </source>
</evidence>
<dbReference type="GeneID" id="37035553"/>
<dbReference type="EMBL" id="KZ819371">
    <property type="protein sequence ID" value="PWN43295.1"/>
    <property type="molecule type" value="Genomic_DNA"/>
</dbReference>
<dbReference type="PANTHER" id="PTHR12653:SF0">
    <property type="entry name" value="NADH DEHYDROGENASE [UBIQUINONE] 1 ALPHA SUBCOMPLEX SUBUNIT 5"/>
    <property type="match status" value="1"/>
</dbReference>
<evidence type="ECO:0000256" key="8">
    <source>
        <dbReference type="ARBA" id="ARBA00023136"/>
    </source>
</evidence>
<dbReference type="GO" id="GO:0005743">
    <property type="term" value="C:mitochondrial inner membrane"/>
    <property type="evidence" value="ECO:0007669"/>
    <property type="project" value="UniProtKB-SubCell"/>
</dbReference>
<dbReference type="Proteomes" id="UP000245783">
    <property type="component" value="Unassembled WGS sequence"/>
</dbReference>
<name>A0A316W6M4_9BASI</name>
<evidence type="ECO:0000256" key="5">
    <source>
        <dbReference type="ARBA" id="ARBA00022792"/>
    </source>
</evidence>
<keyword evidence="10" id="KW-1185">Reference proteome</keyword>
<comment type="subcellular location">
    <subcellularLocation>
        <location evidence="1">Mitochondrion inner membrane</location>
        <topology evidence="1">Peripheral membrane protein</topology>
        <orientation evidence="1">Matrix side</orientation>
    </subcellularLocation>
</comment>
<dbReference type="PANTHER" id="PTHR12653">
    <property type="entry name" value="NADH-UBIQUINONE OXIDOREDUCTASE 13 KD-B SUBUNIT"/>
    <property type="match status" value="1"/>
</dbReference>
<keyword evidence="8" id="KW-0472">Membrane</keyword>
<evidence type="ECO:0000256" key="6">
    <source>
        <dbReference type="ARBA" id="ARBA00022982"/>
    </source>
</evidence>
<dbReference type="RefSeq" id="XP_025370455.1">
    <property type="nucleotide sequence ID" value="XM_025513683.1"/>
</dbReference>